<dbReference type="EMBL" id="GBXM01031788">
    <property type="protein sequence ID" value="JAH76789.1"/>
    <property type="molecule type" value="Transcribed_RNA"/>
</dbReference>
<evidence type="ECO:0000313" key="1">
    <source>
        <dbReference type="EMBL" id="JAH76789.1"/>
    </source>
</evidence>
<proteinExistence type="predicted"/>
<sequence>MRLFLVVQRCAS</sequence>
<name>A0A0E9VFA5_ANGAN</name>
<protein>
    <submittedName>
        <fullName evidence="1">Uncharacterized protein</fullName>
    </submittedName>
</protein>
<reference evidence="1" key="1">
    <citation type="submission" date="2014-11" db="EMBL/GenBank/DDBJ databases">
        <authorList>
            <person name="Amaro Gonzalez C."/>
        </authorList>
    </citation>
    <scope>NUCLEOTIDE SEQUENCE</scope>
</reference>
<accession>A0A0E9VFA5</accession>
<organism evidence="1">
    <name type="scientific">Anguilla anguilla</name>
    <name type="common">European freshwater eel</name>
    <name type="synonym">Muraena anguilla</name>
    <dbReference type="NCBI Taxonomy" id="7936"/>
    <lineage>
        <taxon>Eukaryota</taxon>
        <taxon>Metazoa</taxon>
        <taxon>Chordata</taxon>
        <taxon>Craniata</taxon>
        <taxon>Vertebrata</taxon>
        <taxon>Euteleostomi</taxon>
        <taxon>Actinopterygii</taxon>
        <taxon>Neopterygii</taxon>
        <taxon>Teleostei</taxon>
        <taxon>Anguilliformes</taxon>
        <taxon>Anguillidae</taxon>
        <taxon>Anguilla</taxon>
    </lineage>
</organism>
<reference evidence="1" key="2">
    <citation type="journal article" date="2015" name="Fish Shellfish Immunol.">
        <title>Early steps in the European eel (Anguilla anguilla)-Vibrio vulnificus interaction in the gills: Role of the RtxA13 toxin.</title>
        <authorList>
            <person name="Callol A."/>
            <person name="Pajuelo D."/>
            <person name="Ebbesson L."/>
            <person name="Teles M."/>
            <person name="MacKenzie S."/>
            <person name="Amaro C."/>
        </authorList>
    </citation>
    <scope>NUCLEOTIDE SEQUENCE</scope>
</reference>